<feature type="domain" description="Glycerol-3-phosphate dehydrogenase NAD-dependent C-terminal" evidence="11">
    <location>
        <begin position="614"/>
        <end position="760"/>
    </location>
</feature>
<keyword evidence="3 7" id="KW-0560">Oxidoreductase</keyword>
<evidence type="ECO:0000259" key="10">
    <source>
        <dbReference type="Pfam" id="PF01210"/>
    </source>
</evidence>
<proteinExistence type="inferred from homology"/>
<dbReference type="FunFam" id="1.10.1040.10:FF:000004">
    <property type="entry name" value="Glycerol-3-phosphate dehydrogenase [NAD(+)]"/>
    <property type="match status" value="1"/>
</dbReference>
<dbReference type="InterPro" id="IPR006168">
    <property type="entry name" value="G3P_DH_NAD-dep"/>
</dbReference>
<dbReference type="InterPro" id="IPR006109">
    <property type="entry name" value="G3P_DH_NAD-dep_C"/>
</dbReference>
<dbReference type="Gene3D" id="3.10.490.10">
    <property type="entry name" value="Gamma-glutamyl cyclotransferase-like"/>
    <property type="match status" value="1"/>
</dbReference>
<dbReference type="SUPFAM" id="SSF51735">
    <property type="entry name" value="NAD(P)-binding Rossmann-fold domains"/>
    <property type="match status" value="1"/>
</dbReference>
<evidence type="ECO:0000313" key="13">
    <source>
        <dbReference type="Proteomes" id="UP000253664"/>
    </source>
</evidence>
<dbReference type="Pfam" id="PF01210">
    <property type="entry name" value="NAD_Gly3P_dh_N"/>
    <property type="match status" value="1"/>
</dbReference>
<evidence type="ECO:0000256" key="2">
    <source>
        <dbReference type="ARBA" id="ARBA00013218"/>
    </source>
</evidence>
<evidence type="ECO:0000256" key="1">
    <source>
        <dbReference type="ARBA" id="ARBA00011009"/>
    </source>
</evidence>
<sequence length="770" mass="85957">MSQKLSWLILEIPRRHEIGDVTRGRNRIKLVMRPVNDNHGQKRGNRPISNVLGDQRGVEGGTSSTLSATFLGMRGIRPLSQVNVSVPDLRLTFDLRGVPYWEPCFANVDFRDLPEKDYGQASGEWDGRLMGVVYEVTLSDFGVIMRTEGAGSNYREMTVPCIPIKSGPGPQDDARPFQARTLRAPQQASSGKDINRHAGAQPSRRYLKLLRDGAREHGLPESYQRYLRSLQPYTITHWRQRLGRCLLLLIWAPMLLVFLKVTGFFVDETGKLPTGLATVMSMWLNLMWRSYEAMFKPVFGDGERTETVNDDDMDASEGHRRRLRSRRRRRRMFRVPLLLRFFHKMPAPLLLGGHVRKHKVTIVGSGNWGSTIAKIVAENTRTHKDIFEETVQMWVFEENVVIPPGSKHYDAAVGQQPQKLTSIINSFHENVKYLPGVTLPPNIVANPSIVDAVRDSTILIFNLPHQFIENVCDQIRGHILPYARGISCIKGVNVSDDAVSLFSEWIGDGLNIYVGALSGANIANEIAAEKWSETTIAYDPPPMDSRAPSPRSGSPLPSPGIILTEAPANHHRDARGRTSKTRLTPVPAQYPPLEHECFRLLFHRPYFHVQMVSDVAGVSLGGALKNIVALAAGFVDGRGWGDNAKAAIMRIGLMEMVKFGKEFFGETVQSSTFTETSAGVADLITSCSGGRNFRCARKAVDKGISVDEVEKQDLNGQKLQGTTTAYEVNSFLQRRGLEKDYPLFTAVNDILRGKKQVDDIPHLVAVMDED</sequence>
<evidence type="ECO:0000256" key="7">
    <source>
        <dbReference type="RuleBase" id="RU000437"/>
    </source>
</evidence>
<dbReference type="GO" id="GO:0005634">
    <property type="term" value="C:nucleus"/>
    <property type="evidence" value="ECO:0007669"/>
    <property type="project" value="TreeGrafter"/>
</dbReference>
<dbReference type="Pfam" id="PF13772">
    <property type="entry name" value="AIG2_2"/>
    <property type="match status" value="1"/>
</dbReference>
<dbReference type="SUPFAM" id="SSF48179">
    <property type="entry name" value="6-phosphogluconate dehydrogenase C-terminal domain-like"/>
    <property type="match status" value="1"/>
</dbReference>
<feature type="compositionally biased region" description="Low complexity" evidence="9">
    <location>
        <begin position="545"/>
        <end position="563"/>
    </location>
</feature>
<evidence type="ECO:0000256" key="8">
    <source>
        <dbReference type="RuleBase" id="RU361243"/>
    </source>
</evidence>
<dbReference type="GO" id="GO:0051287">
    <property type="term" value="F:NAD binding"/>
    <property type="evidence" value="ECO:0007669"/>
    <property type="project" value="UniProtKB-UniRule"/>
</dbReference>
<dbReference type="Gene3D" id="3.40.50.720">
    <property type="entry name" value="NAD(P)-binding Rossmann-like Domain"/>
    <property type="match status" value="1"/>
</dbReference>
<comment type="similarity">
    <text evidence="1 7">Belongs to the NAD-dependent glycerol-3-phosphate dehydrogenase family.</text>
</comment>
<keyword evidence="4 7" id="KW-0520">NAD</keyword>
<name>A0A367L673_9HYPO</name>
<accession>A0A367L673</accession>
<dbReference type="STRING" id="1330021.A0A367L673"/>
<organism evidence="12 13">
    <name type="scientific">Ophiocordyceps polyrhachis-furcata BCC 54312</name>
    <dbReference type="NCBI Taxonomy" id="1330021"/>
    <lineage>
        <taxon>Eukaryota</taxon>
        <taxon>Fungi</taxon>
        <taxon>Dikarya</taxon>
        <taxon>Ascomycota</taxon>
        <taxon>Pezizomycotina</taxon>
        <taxon>Sordariomycetes</taxon>
        <taxon>Hypocreomycetidae</taxon>
        <taxon>Hypocreales</taxon>
        <taxon>Ophiocordycipitaceae</taxon>
        <taxon>Ophiocordyceps</taxon>
    </lineage>
</organism>
<comment type="catalytic activity">
    <reaction evidence="5 8">
        <text>sn-glycerol 3-phosphate + NAD(+) = dihydroxyacetone phosphate + NADH + H(+)</text>
        <dbReference type="Rhea" id="RHEA:11092"/>
        <dbReference type="ChEBI" id="CHEBI:15378"/>
        <dbReference type="ChEBI" id="CHEBI:57540"/>
        <dbReference type="ChEBI" id="CHEBI:57597"/>
        <dbReference type="ChEBI" id="CHEBI:57642"/>
        <dbReference type="ChEBI" id="CHEBI:57945"/>
        <dbReference type="EC" id="1.1.1.8"/>
    </reaction>
</comment>
<keyword evidence="13" id="KW-1185">Reference proteome</keyword>
<evidence type="ECO:0000256" key="5">
    <source>
        <dbReference type="ARBA" id="ARBA00048683"/>
    </source>
</evidence>
<feature type="region of interest" description="Disordered" evidence="9">
    <location>
        <begin position="537"/>
        <end position="586"/>
    </location>
</feature>
<dbReference type="PROSITE" id="PS00957">
    <property type="entry name" value="NAD_G3PDH"/>
    <property type="match status" value="1"/>
</dbReference>
<protein>
    <recommendedName>
        <fullName evidence="6 8">Glycerol-3-phosphate dehydrogenase [NAD(+)]</fullName>
        <ecNumber evidence="2 8">1.1.1.8</ecNumber>
    </recommendedName>
</protein>
<dbReference type="Proteomes" id="UP000253664">
    <property type="component" value="Unassembled WGS sequence"/>
</dbReference>
<dbReference type="GO" id="GO:0005829">
    <property type="term" value="C:cytosol"/>
    <property type="evidence" value="ECO:0007669"/>
    <property type="project" value="TreeGrafter"/>
</dbReference>
<dbReference type="GO" id="GO:0005975">
    <property type="term" value="P:carbohydrate metabolic process"/>
    <property type="evidence" value="ECO:0007669"/>
    <property type="project" value="InterPro"/>
</dbReference>
<dbReference type="Pfam" id="PF07479">
    <property type="entry name" value="NAD_Gly3P_dh_C"/>
    <property type="match status" value="1"/>
</dbReference>
<dbReference type="PANTHER" id="PTHR11728">
    <property type="entry name" value="GLYCEROL-3-PHOSPHATE DEHYDROGENASE"/>
    <property type="match status" value="1"/>
</dbReference>
<comment type="caution">
    <text evidence="12">The sequence shown here is derived from an EMBL/GenBank/DDBJ whole genome shotgun (WGS) entry which is preliminary data.</text>
</comment>
<dbReference type="GO" id="GO:0141152">
    <property type="term" value="F:glycerol-3-phosphate dehydrogenase (NAD+) activity"/>
    <property type="evidence" value="ECO:0007669"/>
    <property type="project" value="UniProtKB-UniRule"/>
</dbReference>
<evidence type="ECO:0000256" key="4">
    <source>
        <dbReference type="ARBA" id="ARBA00023027"/>
    </source>
</evidence>
<evidence type="ECO:0000259" key="11">
    <source>
        <dbReference type="Pfam" id="PF07479"/>
    </source>
</evidence>
<reference evidence="12 13" key="1">
    <citation type="journal article" date="2015" name="BMC Genomics">
        <title>Insights from the genome of Ophiocordyceps polyrhachis-furcata to pathogenicity and host specificity in insect fungi.</title>
        <authorList>
            <person name="Wichadakul D."/>
            <person name="Kobmoo N."/>
            <person name="Ingsriswang S."/>
            <person name="Tangphatsornruang S."/>
            <person name="Chantasingh D."/>
            <person name="Luangsa-ard J.J."/>
            <person name="Eurwilaichitr L."/>
        </authorList>
    </citation>
    <scope>NUCLEOTIDE SEQUENCE [LARGE SCALE GENOMIC DNA]</scope>
    <source>
        <strain evidence="12 13">BCC 54312</strain>
    </source>
</reference>
<evidence type="ECO:0000256" key="6">
    <source>
        <dbReference type="ARBA" id="ARBA00072861"/>
    </source>
</evidence>
<feature type="region of interest" description="Disordered" evidence="9">
    <location>
        <begin position="36"/>
        <end position="60"/>
    </location>
</feature>
<dbReference type="OrthoDB" id="10263760at2759"/>
<dbReference type="GO" id="GO:0046168">
    <property type="term" value="P:glycerol-3-phosphate catabolic process"/>
    <property type="evidence" value="ECO:0007669"/>
    <property type="project" value="UniProtKB-UniRule"/>
</dbReference>
<dbReference type="AlphaFoldDB" id="A0A367L673"/>
<dbReference type="InterPro" id="IPR013328">
    <property type="entry name" value="6PGD_dom2"/>
</dbReference>
<dbReference type="Gene3D" id="1.10.1040.10">
    <property type="entry name" value="N-(1-d-carboxylethyl)-l-norvaline Dehydrogenase, domain 2"/>
    <property type="match status" value="1"/>
</dbReference>
<dbReference type="EMBL" id="LKCN02000013">
    <property type="protein sequence ID" value="RCI09924.1"/>
    <property type="molecule type" value="Genomic_DNA"/>
</dbReference>
<dbReference type="EC" id="1.1.1.8" evidence="2 8"/>
<dbReference type="PANTHER" id="PTHR11728:SF8">
    <property type="entry name" value="GLYCEROL-3-PHOSPHATE DEHYDROGENASE [NAD(+)]-RELATED"/>
    <property type="match status" value="1"/>
</dbReference>
<gene>
    <name evidence="12" type="ORF">L249_8612</name>
</gene>
<evidence type="ECO:0000256" key="3">
    <source>
        <dbReference type="ARBA" id="ARBA00023002"/>
    </source>
</evidence>
<evidence type="ECO:0000313" key="12">
    <source>
        <dbReference type="EMBL" id="RCI09924.1"/>
    </source>
</evidence>
<dbReference type="InterPro" id="IPR011128">
    <property type="entry name" value="G3P_DH_NAD-dep_N"/>
</dbReference>
<dbReference type="InterPro" id="IPR008927">
    <property type="entry name" value="6-PGluconate_DH-like_C_sf"/>
</dbReference>
<evidence type="ECO:0000256" key="9">
    <source>
        <dbReference type="SAM" id="MobiDB-lite"/>
    </source>
</evidence>
<dbReference type="PRINTS" id="PR00077">
    <property type="entry name" value="GPDHDRGNASE"/>
</dbReference>
<feature type="domain" description="Glycerol-3-phosphate dehydrogenase NAD-dependent N-terminal" evidence="10">
    <location>
        <begin position="359"/>
        <end position="539"/>
    </location>
</feature>
<dbReference type="InterPro" id="IPR036291">
    <property type="entry name" value="NAD(P)-bd_dom_sf"/>
</dbReference>